<keyword evidence="10" id="KW-1185">Reference proteome</keyword>
<protein>
    <recommendedName>
        <fullName evidence="8">Major facilitator superfamily (MFS) profile domain-containing protein</fullName>
    </recommendedName>
</protein>
<feature type="transmembrane region" description="Helical" evidence="7">
    <location>
        <begin position="315"/>
        <end position="336"/>
    </location>
</feature>
<sequence length="519" mass="57145">MADTHGQKLTVFNLVIVLALCFGSLTYGYCFSIVTTTLGQPSFFTYFDLTQDPTDADRYAFTNEIIGAMNGCFSGGGFLGAVFVGWAADALGRKKTLVLGSAIGIIGGAFQGGAAHIAMFLVGRFVGGFSVGILVVLVPLFQSEIAPPAVRGFLVSQHGVILVLGYSLAAWIGCACYFTNNAAFQWRFPLCVQILWPLLMIILGPFLPESPRWLLVQDRHDEAWKVVEKLHCGVEDSHDSATAQFAREEFYQMSHQVAADKKMSSKETVWTLFTKPSYRKRMFCAFLVMFGSESTGILVIYNYSVLLYQGLGFTGSLPLILAGAYVTVACCGNFINSLLIDRVGRVRLLVIGWTGCLVSLCFEAALSAEYIGTTHKAGLSAGVFFLFLYITFYGCCVDATSWCYTVEIFPTHIRSRGMSFGCAVLFLSCIAYLEAAPTAFAEVGYKFYFLFIILTAINTPALWYFCPETKRLSLEEIGDRFGDEVLVHLTHITNEERAQLDKAIEAEGKEVLTVEDKHE</sequence>
<comment type="subcellular location">
    <subcellularLocation>
        <location evidence="1">Membrane</location>
        <topology evidence="1">Multi-pass membrane protein</topology>
    </subcellularLocation>
</comment>
<feature type="transmembrane region" description="Helical" evidence="7">
    <location>
        <begin position="447"/>
        <end position="466"/>
    </location>
</feature>
<dbReference type="InterPro" id="IPR005829">
    <property type="entry name" value="Sugar_transporter_CS"/>
</dbReference>
<evidence type="ECO:0000256" key="2">
    <source>
        <dbReference type="ARBA" id="ARBA00010992"/>
    </source>
</evidence>
<dbReference type="GeneID" id="25292648"/>
<feature type="transmembrane region" description="Helical" evidence="7">
    <location>
        <begin position="153"/>
        <end position="180"/>
    </location>
</feature>
<dbReference type="InterPro" id="IPR036259">
    <property type="entry name" value="MFS_trans_sf"/>
</dbReference>
<feature type="transmembrane region" description="Helical" evidence="7">
    <location>
        <begin position="383"/>
        <end position="405"/>
    </location>
</feature>
<evidence type="ECO:0000256" key="3">
    <source>
        <dbReference type="ARBA" id="ARBA00022448"/>
    </source>
</evidence>
<evidence type="ECO:0000259" key="8">
    <source>
        <dbReference type="PROSITE" id="PS50850"/>
    </source>
</evidence>
<feature type="transmembrane region" description="Helical" evidence="7">
    <location>
        <begin position="96"/>
        <end position="115"/>
    </location>
</feature>
<organism evidence="9 10">
    <name type="scientific">Rhinocladiella mackenziei CBS 650.93</name>
    <dbReference type="NCBI Taxonomy" id="1442369"/>
    <lineage>
        <taxon>Eukaryota</taxon>
        <taxon>Fungi</taxon>
        <taxon>Dikarya</taxon>
        <taxon>Ascomycota</taxon>
        <taxon>Pezizomycotina</taxon>
        <taxon>Eurotiomycetes</taxon>
        <taxon>Chaetothyriomycetidae</taxon>
        <taxon>Chaetothyriales</taxon>
        <taxon>Herpotrichiellaceae</taxon>
        <taxon>Rhinocladiella</taxon>
    </lineage>
</organism>
<feature type="transmembrane region" description="Helical" evidence="7">
    <location>
        <begin position="121"/>
        <end position="141"/>
    </location>
</feature>
<evidence type="ECO:0000256" key="6">
    <source>
        <dbReference type="ARBA" id="ARBA00023136"/>
    </source>
</evidence>
<reference evidence="9 10" key="1">
    <citation type="submission" date="2015-01" db="EMBL/GenBank/DDBJ databases">
        <title>The Genome Sequence of Rhinocladiella mackenzie CBS 650.93.</title>
        <authorList>
            <consortium name="The Broad Institute Genomics Platform"/>
            <person name="Cuomo C."/>
            <person name="de Hoog S."/>
            <person name="Gorbushina A."/>
            <person name="Stielow B."/>
            <person name="Teixiera M."/>
            <person name="Abouelleil A."/>
            <person name="Chapman S.B."/>
            <person name="Priest M."/>
            <person name="Young S.K."/>
            <person name="Wortman J."/>
            <person name="Nusbaum C."/>
            <person name="Birren B."/>
        </authorList>
    </citation>
    <scope>NUCLEOTIDE SEQUENCE [LARGE SCALE GENOMIC DNA]</scope>
    <source>
        <strain evidence="9 10">CBS 650.93</strain>
    </source>
</reference>
<feature type="transmembrane region" description="Helical" evidence="7">
    <location>
        <begin position="348"/>
        <end position="371"/>
    </location>
</feature>
<feature type="transmembrane region" description="Helical" evidence="7">
    <location>
        <begin position="65"/>
        <end position="84"/>
    </location>
</feature>
<dbReference type="PROSITE" id="PS50850">
    <property type="entry name" value="MFS"/>
    <property type="match status" value="1"/>
</dbReference>
<comment type="similarity">
    <text evidence="2">Belongs to the major facilitator superfamily. Sugar transporter (TC 2.A.1.1) family.</text>
</comment>
<dbReference type="EMBL" id="KN847477">
    <property type="protein sequence ID" value="KIX06601.1"/>
    <property type="molecule type" value="Genomic_DNA"/>
</dbReference>
<feature type="transmembrane region" description="Helical" evidence="7">
    <location>
        <begin position="186"/>
        <end position="207"/>
    </location>
</feature>
<evidence type="ECO:0000256" key="1">
    <source>
        <dbReference type="ARBA" id="ARBA00004141"/>
    </source>
</evidence>
<proteinExistence type="inferred from homology"/>
<dbReference type="InterPro" id="IPR020846">
    <property type="entry name" value="MFS_dom"/>
</dbReference>
<keyword evidence="4 7" id="KW-0812">Transmembrane</keyword>
<dbReference type="InterPro" id="IPR005828">
    <property type="entry name" value="MFS_sugar_transport-like"/>
</dbReference>
<dbReference type="GO" id="GO:0016020">
    <property type="term" value="C:membrane"/>
    <property type="evidence" value="ECO:0007669"/>
    <property type="project" value="UniProtKB-SubCell"/>
</dbReference>
<dbReference type="InterPro" id="IPR050360">
    <property type="entry name" value="MFS_Sugar_Transporters"/>
</dbReference>
<dbReference type="GO" id="GO:0005351">
    <property type="term" value="F:carbohydrate:proton symporter activity"/>
    <property type="evidence" value="ECO:0007669"/>
    <property type="project" value="TreeGrafter"/>
</dbReference>
<evidence type="ECO:0000256" key="4">
    <source>
        <dbReference type="ARBA" id="ARBA00022692"/>
    </source>
</evidence>
<gene>
    <name evidence="9" type="ORF">Z518_04577</name>
</gene>
<evidence type="ECO:0000256" key="5">
    <source>
        <dbReference type="ARBA" id="ARBA00022989"/>
    </source>
</evidence>
<dbReference type="VEuPathDB" id="FungiDB:Z518_04577"/>
<keyword evidence="6 7" id="KW-0472">Membrane</keyword>
<dbReference type="InterPro" id="IPR003663">
    <property type="entry name" value="Sugar/inositol_transpt"/>
</dbReference>
<dbReference type="HOGENOM" id="CLU_001265_30_13_1"/>
<feature type="domain" description="Major facilitator superfamily (MFS) profile" evidence="8">
    <location>
        <begin position="16"/>
        <end position="470"/>
    </location>
</feature>
<evidence type="ECO:0000313" key="9">
    <source>
        <dbReference type="EMBL" id="KIX06601.1"/>
    </source>
</evidence>
<evidence type="ECO:0000313" key="10">
    <source>
        <dbReference type="Proteomes" id="UP000053617"/>
    </source>
</evidence>
<feature type="transmembrane region" description="Helical" evidence="7">
    <location>
        <begin position="282"/>
        <end position="303"/>
    </location>
</feature>
<dbReference type="AlphaFoldDB" id="A0A0D2ITV8"/>
<dbReference type="SUPFAM" id="SSF103473">
    <property type="entry name" value="MFS general substrate transporter"/>
    <property type="match status" value="1"/>
</dbReference>
<dbReference type="FunFam" id="1.20.1250.20:FF:000134">
    <property type="entry name" value="MFS sugar transporter protein"/>
    <property type="match status" value="1"/>
</dbReference>
<dbReference type="PANTHER" id="PTHR48022">
    <property type="entry name" value="PLASTIDIC GLUCOSE TRANSPORTER 4"/>
    <property type="match status" value="1"/>
</dbReference>
<dbReference type="Pfam" id="PF00083">
    <property type="entry name" value="Sugar_tr"/>
    <property type="match status" value="1"/>
</dbReference>
<keyword evidence="5 7" id="KW-1133">Transmembrane helix</keyword>
<evidence type="ECO:0000256" key="7">
    <source>
        <dbReference type="SAM" id="Phobius"/>
    </source>
</evidence>
<dbReference type="PROSITE" id="PS00217">
    <property type="entry name" value="SUGAR_TRANSPORT_2"/>
    <property type="match status" value="1"/>
</dbReference>
<dbReference type="RefSeq" id="XP_013273737.1">
    <property type="nucleotide sequence ID" value="XM_013418283.1"/>
</dbReference>
<dbReference type="PROSITE" id="PS00216">
    <property type="entry name" value="SUGAR_TRANSPORT_1"/>
    <property type="match status" value="1"/>
</dbReference>
<name>A0A0D2ITV8_9EURO</name>
<feature type="transmembrane region" description="Helical" evidence="7">
    <location>
        <begin position="12"/>
        <end position="34"/>
    </location>
</feature>
<dbReference type="OrthoDB" id="6612291at2759"/>
<dbReference type="Gene3D" id="1.20.1250.20">
    <property type="entry name" value="MFS general substrate transporter like domains"/>
    <property type="match status" value="1"/>
</dbReference>
<dbReference type="PANTHER" id="PTHR48022:SF38">
    <property type="entry name" value="MAJOR FACILITATOR SUPERFAMILY (MFS) PROFILE DOMAIN-CONTAINING PROTEIN-RELATED"/>
    <property type="match status" value="1"/>
</dbReference>
<dbReference type="Proteomes" id="UP000053617">
    <property type="component" value="Unassembled WGS sequence"/>
</dbReference>
<dbReference type="PRINTS" id="PR00171">
    <property type="entry name" value="SUGRTRNSPORT"/>
</dbReference>
<accession>A0A0D2ITV8</accession>
<keyword evidence="3" id="KW-0813">Transport</keyword>
<feature type="transmembrane region" description="Helical" evidence="7">
    <location>
        <begin position="417"/>
        <end position="435"/>
    </location>
</feature>